<feature type="transmembrane region" description="Helical" evidence="5">
    <location>
        <begin position="98"/>
        <end position="116"/>
    </location>
</feature>
<feature type="transmembrane region" description="Helical" evidence="5">
    <location>
        <begin position="42"/>
        <end position="59"/>
    </location>
</feature>
<keyword evidence="4 5" id="KW-0472">Membrane</keyword>
<proteinExistence type="predicted"/>
<evidence type="ECO:0000259" key="6">
    <source>
        <dbReference type="Pfam" id="PF07291"/>
    </source>
</evidence>
<organism evidence="7 8">
    <name type="scientific">Flavobacterium alkalisoli</name>
    <dbReference type="NCBI Taxonomy" id="2602769"/>
    <lineage>
        <taxon>Bacteria</taxon>
        <taxon>Pseudomonadati</taxon>
        <taxon>Bacteroidota</taxon>
        <taxon>Flavobacteriia</taxon>
        <taxon>Flavobacteriales</taxon>
        <taxon>Flavobacteriaceae</taxon>
        <taxon>Flavobacterium</taxon>
    </lineage>
</organism>
<dbReference type="Proteomes" id="UP000321222">
    <property type="component" value="Chromosome"/>
</dbReference>
<dbReference type="EMBL" id="CP042831">
    <property type="protein sequence ID" value="QEE49496.1"/>
    <property type="molecule type" value="Genomic_DNA"/>
</dbReference>
<name>A0A5B9FTV4_9FLAO</name>
<dbReference type="InterPro" id="IPR009908">
    <property type="entry name" value="Methylamine_util_MauE"/>
</dbReference>
<sequence>MNLPWHLYVMAALYILAGLNHFRAPKMYTKIIPPLFPAPKTLNVLAGLAEIVLGVLLCFPPTTSYAALGIMALLIAIFPANMYMYLNDNVSLGLSKTVRLIRLPLQIVLLYWAYYYV</sequence>
<keyword evidence="3 5" id="KW-1133">Transmembrane helix</keyword>
<feature type="transmembrane region" description="Helical" evidence="5">
    <location>
        <begin position="6"/>
        <end position="22"/>
    </location>
</feature>
<dbReference type="GO" id="GO:0030416">
    <property type="term" value="P:methylamine metabolic process"/>
    <property type="evidence" value="ECO:0007669"/>
    <property type="project" value="InterPro"/>
</dbReference>
<evidence type="ECO:0000256" key="4">
    <source>
        <dbReference type="ARBA" id="ARBA00023136"/>
    </source>
</evidence>
<evidence type="ECO:0000256" key="1">
    <source>
        <dbReference type="ARBA" id="ARBA00004141"/>
    </source>
</evidence>
<evidence type="ECO:0000256" key="2">
    <source>
        <dbReference type="ARBA" id="ARBA00022692"/>
    </source>
</evidence>
<dbReference type="PANTHER" id="PTHR36974:SF1">
    <property type="entry name" value="DOXX FAMILY MEMBRANE PROTEIN"/>
    <property type="match status" value="1"/>
</dbReference>
<evidence type="ECO:0000256" key="3">
    <source>
        <dbReference type="ARBA" id="ARBA00022989"/>
    </source>
</evidence>
<evidence type="ECO:0000256" key="5">
    <source>
        <dbReference type="SAM" id="Phobius"/>
    </source>
</evidence>
<dbReference type="RefSeq" id="WP_147583008.1">
    <property type="nucleotide sequence ID" value="NZ_CP042831.1"/>
</dbReference>
<accession>A0A5B9FTV4</accession>
<dbReference type="GO" id="GO:0016020">
    <property type="term" value="C:membrane"/>
    <property type="evidence" value="ECO:0007669"/>
    <property type="project" value="UniProtKB-SubCell"/>
</dbReference>
<dbReference type="AlphaFoldDB" id="A0A5B9FTV4"/>
<protein>
    <submittedName>
        <fullName evidence="7">DoxX family membrane protein</fullName>
    </submittedName>
</protein>
<feature type="domain" description="Methylamine utilisation protein MauE" evidence="6">
    <location>
        <begin position="8"/>
        <end position="82"/>
    </location>
</feature>
<dbReference type="PANTHER" id="PTHR36974">
    <property type="entry name" value="MEMBRANE PROTEIN-RELATED"/>
    <property type="match status" value="1"/>
</dbReference>
<keyword evidence="8" id="KW-1185">Reference proteome</keyword>
<gene>
    <name evidence="7" type="ORF">FUA48_07845</name>
</gene>
<reference evidence="7 8" key="1">
    <citation type="submission" date="2019-08" db="EMBL/GenBank/DDBJ databases">
        <title>Flavobacterium alkalisoli sp. nov., isolated from rhizosphere soil of Suaeda salsa.</title>
        <authorList>
            <person name="Sun J.-Q."/>
            <person name="Xu L."/>
        </authorList>
    </citation>
    <scope>NUCLEOTIDE SEQUENCE [LARGE SCALE GENOMIC DNA]</scope>
    <source>
        <strain evidence="7 8">XS-5</strain>
    </source>
</reference>
<keyword evidence="2 5" id="KW-0812">Transmembrane</keyword>
<feature type="transmembrane region" description="Helical" evidence="5">
    <location>
        <begin position="65"/>
        <end position="86"/>
    </location>
</feature>
<dbReference type="KEGG" id="fak:FUA48_07845"/>
<evidence type="ECO:0000313" key="8">
    <source>
        <dbReference type="Proteomes" id="UP000321222"/>
    </source>
</evidence>
<dbReference type="Pfam" id="PF07291">
    <property type="entry name" value="MauE"/>
    <property type="match status" value="1"/>
</dbReference>
<comment type="subcellular location">
    <subcellularLocation>
        <location evidence="1">Membrane</location>
        <topology evidence="1">Multi-pass membrane protein</topology>
    </subcellularLocation>
</comment>
<dbReference type="OrthoDB" id="327939at2"/>
<evidence type="ECO:0000313" key="7">
    <source>
        <dbReference type="EMBL" id="QEE49496.1"/>
    </source>
</evidence>